<dbReference type="EMBL" id="CP097899">
    <property type="protein sequence ID" value="URN94491.1"/>
    <property type="molecule type" value="Genomic_DNA"/>
</dbReference>
<dbReference type="GO" id="GO:0016020">
    <property type="term" value="C:membrane"/>
    <property type="evidence" value="ECO:0007669"/>
    <property type="project" value="InterPro"/>
</dbReference>
<dbReference type="Proteomes" id="UP001056756">
    <property type="component" value="Chromosome"/>
</dbReference>
<dbReference type="PANTHER" id="PTHR32089">
    <property type="entry name" value="METHYL-ACCEPTING CHEMOTAXIS PROTEIN MCPB"/>
    <property type="match status" value="1"/>
</dbReference>
<dbReference type="PROSITE" id="PS50111">
    <property type="entry name" value="CHEMOTAXIS_TRANSDUC_2"/>
    <property type="match status" value="1"/>
</dbReference>
<evidence type="ECO:0000256" key="1">
    <source>
        <dbReference type="ARBA" id="ARBA00023224"/>
    </source>
</evidence>
<sequence length="377" mass="42324">MQAVSEKVVNTKLNETSQFQQEHQLLINVISKTPCISPDMNCEQTLAIFRNNPEHECVVIVDGLSRPLGLMMRNELFRRLSQRFSADLFSEKPIEKLADKEPLIVDRRESPNSIIELALSRKGDRLYDCVIVTDGQIVEGILTMSSLLQLSNQLQHKLKEEQQYLIYSSQERIKRIVNEIVNVGQAAKISGEKSDEMVNFTLEGKTMLQKLTNTLEIISLNARKQQSQITELQSSVNEIKKITSIVHELSEQSNLLAINATIEAARAGEHGRAFTVVAQEVMNLAGQTKQSASKISHSVEKIVDVVKDTVEITDEGLQIGLQSDKLISDTESIFLSLFKMVAENKNNLQLIGEQALHANDQANKTVNELKKLNEMNM</sequence>
<evidence type="ECO:0000313" key="5">
    <source>
        <dbReference type="EMBL" id="URN94491.1"/>
    </source>
</evidence>
<dbReference type="AlphaFoldDB" id="A0A9J6ZEA7"/>
<accession>A0A9J6ZEA7</accession>
<dbReference type="GO" id="GO:0004888">
    <property type="term" value="F:transmembrane signaling receptor activity"/>
    <property type="evidence" value="ECO:0007669"/>
    <property type="project" value="InterPro"/>
</dbReference>
<keyword evidence="1 3" id="KW-0807">Transducer</keyword>
<comment type="similarity">
    <text evidence="2">Belongs to the methyl-accepting chemotaxis (MCP) protein family.</text>
</comment>
<organism evidence="5 6">
    <name type="scientific">Candidatus Pristimantibacillus lignocellulolyticus</name>
    <dbReference type="NCBI Taxonomy" id="2994561"/>
    <lineage>
        <taxon>Bacteria</taxon>
        <taxon>Bacillati</taxon>
        <taxon>Bacillota</taxon>
        <taxon>Bacilli</taxon>
        <taxon>Bacillales</taxon>
        <taxon>Paenibacillaceae</taxon>
        <taxon>Candidatus Pristimantibacillus</taxon>
    </lineage>
</organism>
<dbReference type="Gene3D" id="1.10.287.950">
    <property type="entry name" value="Methyl-accepting chemotaxis protein"/>
    <property type="match status" value="1"/>
</dbReference>
<dbReference type="SUPFAM" id="SSF58104">
    <property type="entry name" value="Methyl-accepting chemotaxis protein (MCP) signaling domain"/>
    <property type="match status" value="1"/>
</dbReference>
<dbReference type="PRINTS" id="PR00260">
    <property type="entry name" value="CHEMTRNSDUCR"/>
</dbReference>
<protein>
    <submittedName>
        <fullName evidence="5">Methyl-accepting chemotaxis protein</fullName>
    </submittedName>
</protein>
<reference evidence="5" key="1">
    <citation type="submission" date="2022-05" db="EMBL/GenBank/DDBJ databases">
        <title>Novel bacterial taxa in a minimal lignocellulolytic consortium and its capacity to transform plastics disclosed by genome-resolved metagenomics.</title>
        <authorList>
            <person name="Rodriguez C.A.D."/>
            <person name="Diaz-Garcia L."/>
            <person name="Herrera K."/>
            <person name="Tarazona N.A."/>
            <person name="Sproer C."/>
            <person name="Overmann J."/>
            <person name="Jimenez D.J."/>
        </authorList>
    </citation>
    <scope>NUCLEOTIDE SEQUENCE</scope>
    <source>
        <strain evidence="5">MAG5</strain>
    </source>
</reference>
<dbReference type="PANTHER" id="PTHR32089:SF112">
    <property type="entry name" value="LYSOZYME-LIKE PROTEIN-RELATED"/>
    <property type="match status" value="1"/>
</dbReference>
<gene>
    <name evidence="5" type="ORF">NAG76_22170</name>
</gene>
<dbReference type="GO" id="GO:0007165">
    <property type="term" value="P:signal transduction"/>
    <property type="evidence" value="ECO:0007669"/>
    <property type="project" value="UniProtKB-KW"/>
</dbReference>
<evidence type="ECO:0000256" key="2">
    <source>
        <dbReference type="ARBA" id="ARBA00029447"/>
    </source>
</evidence>
<feature type="domain" description="Methyl-accepting transducer" evidence="4">
    <location>
        <begin position="160"/>
        <end position="373"/>
    </location>
</feature>
<evidence type="ECO:0000313" key="6">
    <source>
        <dbReference type="Proteomes" id="UP001056756"/>
    </source>
</evidence>
<evidence type="ECO:0000256" key="3">
    <source>
        <dbReference type="PROSITE-ProRule" id="PRU00284"/>
    </source>
</evidence>
<dbReference type="GO" id="GO:0006935">
    <property type="term" value="P:chemotaxis"/>
    <property type="evidence" value="ECO:0007669"/>
    <property type="project" value="InterPro"/>
</dbReference>
<evidence type="ECO:0000259" key="4">
    <source>
        <dbReference type="PROSITE" id="PS50111"/>
    </source>
</evidence>
<dbReference type="InterPro" id="IPR004089">
    <property type="entry name" value="MCPsignal_dom"/>
</dbReference>
<dbReference type="KEGG" id="plig:NAG76_22170"/>
<dbReference type="SUPFAM" id="SSF54631">
    <property type="entry name" value="CBS-domain pair"/>
    <property type="match status" value="1"/>
</dbReference>
<name>A0A9J6ZEA7_9BACL</name>
<dbReference type="Gene3D" id="3.10.580.10">
    <property type="entry name" value="CBS-domain"/>
    <property type="match status" value="1"/>
</dbReference>
<dbReference type="Pfam" id="PF00015">
    <property type="entry name" value="MCPsignal"/>
    <property type="match status" value="1"/>
</dbReference>
<dbReference type="InterPro" id="IPR046342">
    <property type="entry name" value="CBS_dom_sf"/>
</dbReference>
<proteinExistence type="inferred from homology"/>
<dbReference type="SMART" id="SM00283">
    <property type="entry name" value="MA"/>
    <property type="match status" value="1"/>
</dbReference>
<dbReference type="InterPro" id="IPR004090">
    <property type="entry name" value="Chemotax_Me-accpt_rcpt"/>
</dbReference>